<dbReference type="Proteomes" id="UP001519887">
    <property type="component" value="Unassembled WGS sequence"/>
</dbReference>
<name>A0ABS7C2A7_9BACL</name>
<evidence type="ECO:0000259" key="2">
    <source>
        <dbReference type="Pfam" id="PF09323"/>
    </source>
</evidence>
<dbReference type="InterPro" id="IPR048493">
    <property type="entry name" value="DUF1980_N"/>
</dbReference>
<comment type="caution">
    <text evidence="3">The sequence shown here is derived from an EMBL/GenBank/DDBJ whole genome shotgun (WGS) entry which is preliminary data.</text>
</comment>
<evidence type="ECO:0000256" key="1">
    <source>
        <dbReference type="SAM" id="Phobius"/>
    </source>
</evidence>
<dbReference type="PANTHER" id="PTHR40047:SF1">
    <property type="entry name" value="UPF0703 PROTEIN YCGQ"/>
    <property type="match status" value="1"/>
</dbReference>
<reference evidence="3 4" key="1">
    <citation type="submission" date="2021-07" db="EMBL/GenBank/DDBJ databases">
        <title>Paenibacillus radiodurans sp. nov., isolated from the southeastern edge of Tengger Desert.</title>
        <authorList>
            <person name="Zhang G."/>
        </authorList>
    </citation>
    <scope>NUCLEOTIDE SEQUENCE [LARGE SCALE GENOMIC DNA]</scope>
    <source>
        <strain evidence="3 4">CCM 7311</strain>
    </source>
</reference>
<dbReference type="Pfam" id="PF09323">
    <property type="entry name" value="DUF1980"/>
    <property type="match status" value="1"/>
</dbReference>
<proteinExistence type="predicted"/>
<keyword evidence="1" id="KW-0812">Transmembrane</keyword>
<feature type="transmembrane region" description="Helical" evidence="1">
    <location>
        <begin position="14"/>
        <end position="32"/>
    </location>
</feature>
<accession>A0ABS7C2A7</accession>
<keyword evidence="1" id="KW-0472">Membrane</keyword>
<evidence type="ECO:0000313" key="3">
    <source>
        <dbReference type="EMBL" id="MBW7455048.1"/>
    </source>
</evidence>
<feature type="transmembrane region" description="Helical" evidence="1">
    <location>
        <begin position="44"/>
        <end position="67"/>
    </location>
</feature>
<dbReference type="EMBL" id="JAHZIK010000294">
    <property type="protein sequence ID" value="MBW7455048.1"/>
    <property type="molecule type" value="Genomic_DNA"/>
</dbReference>
<sequence length="137" mass="14907">MEEQSVGRQVIHPIIRAVILGGIAFYIARLQLTGHLTLYIAPRMTIYVKLAAIALYGVAVVQIYQAFKLWNGKEDDCGCEHPPSPSLIRNILVYGLFIVPLAVSIFTPDTTIGSAMAAQKGMTLSTSGSIKMKEKNA</sequence>
<keyword evidence="1" id="KW-1133">Transmembrane helix</keyword>
<feature type="transmembrane region" description="Helical" evidence="1">
    <location>
        <begin position="87"/>
        <end position="106"/>
    </location>
</feature>
<keyword evidence="4" id="KW-1185">Reference proteome</keyword>
<gene>
    <name evidence="3" type="ORF">K0U00_13490</name>
</gene>
<feature type="non-terminal residue" evidence="3">
    <location>
        <position position="137"/>
    </location>
</feature>
<feature type="domain" description="DUF1980" evidence="2">
    <location>
        <begin position="15"/>
        <end position="122"/>
    </location>
</feature>
<protein>
    <submittedName>
        <fullName evidence="3">DUF1980 domain-containing protein</fullName>
    </submittedName>
</protein>
<organism evidence="3 4">
    <name type="scientific">Paenibacillus sepulcri</name>
    <dbReference type="NCBI Taxonomy" id="359917"/>
    <lineage>
        <taxon>Bacteria</taxon>
        <taxon>Bacillati</taxon>
        <taxon>Bacillota</taxon>
        <taxon>Bacilli</taxon>
        <taxon>Bacillales</taxon>
        <taxon>Paenibacillaceae</taxon>
        <taxon>Paenibacillus</taxon>
    </lineage>
</organism>
<dbReference type="InterPro" id="IPR052955">
    <property type="entry name" value="UPF0703_membrane_permease"/>
</dbReference>
<evidence type="ECO:0000313" key="4">
    <source>
        <dbReference type="Proteomes" id="UP001519887"/>
    </source>
</evidence>
<dbReference type="PANTHER" id="PTHR40047">
    <property type="entry name" value="UPF0703 PROTEIN YCGQ"/>
    <property type="match status" value="1"/>
</dbReference>